<dbReference type="RefSeq" id="WP_091145925.1">
    <property type="nucleotide sequence ID" value="NZ_FMVF01000017.1"/>
</dbReference>
<protein>
    <submittedName>
        <fullName evidence="2">Hemolysin III</fullName>
    </submittedName>
</protein>
<dbReference type="AlphaFoldDB" id="A0A1G5JXA6"/>
<evidence type="ECO:0000256" key="1">
    <source>
        <dbReference type="SAM" id="Phobius"/>
    </source>
</evidence>
<evidence type="ECO:0000313" key="2">
    <source>
        <dbReference type="EMBL" id="SCY92947.1"/>
    </source>
</evidence>
<feature type="transmembrane region" description="Helical" evidence="1">
    <location>
        <begin position="192"/>
        <end position="211"/>
    </location>
</feature>
<keyword evidence="1" id="KW-0812">Transmembrane</keyword>
<name>A0A1G5JXA6_9FLAO</name>
<feature type="transmembrane region" description="Helical" evidence="1">
    <location>
        <begin position="24"/>
        <end position="41"/>
    </location>
</feature>
<reference evidence="2 3" key="1">
    <citation type="submission" date="2016-10" db="EMBL/GenBank/DDBJ databases">
        <authorList>
            <person name="de Groot N.N."/>
        </authorList>
    </citation>
    <scope>NUCLEOTIDE SEQUENCE [LARGE SCALE GENOMIC DNA]</scope>
    <source>
        <strain evidence="2 3">CGMCC 1.7031</strain>
    </source>
</reference>
<evidence type="ECO:0000313" key="3">
    <source>
        <dbReference type="Proteomes" id="UP000199354"/>
    </source>
</evidence>
<keyword evidence="3" id="KW-1185">Reference proteome</keyword>
<gene>
    <name evidence="2" type="ORF">SAMN02927903_02958</name>
</gene>
<feature type="transmembrane region" description="Helical" evidence="1">
    <location>
        <begin position="106"/>
        <end position="126"/>
    </location>
</feature>
<dbReference type="STRING" id="490189.SAMN02927903_02958"/>
<keyword evidence="1" id="KW-1133">Transmembrane helix</keyword>
<organism evidence="2 3">
    <name type="scientific">Flavobacterium caeni</name>
    <dbReference type="NCBI Taxonomy" id="490189"/>
    <lineage>
        <taxon>Bacteria</taxon>
        <taxon>Pseudomonadati</taxon>
        <taxon>Bacteroidota</taxon>
        <taxon>Flavobacteriia</taxon>
        <taxon>Flavobacteriales</taxon>
        <taxon>Flavobacteriaceae</taxon>
        <taxon>Flavobacterium</taxon>
    </lineage>
</organism>
<dbReference type="OrthoDB" id="946254at2"/>
<dbReference type="Proteomes" id="UP000199354">
    <property type="component" value="Unassembled WGS sequence"/>
</dbReference>
<feature type="transmembrane region" description="Helical" evidence="1">
    <location>
        <begin position="79"/>
        <end position="99"/>
    </location>
</feature>
<dbReference type="EMBL" id="FMVF01000017">
    <property type="protein sequence ID" value="SCY92947.1"/>
    <property type="molecule type" value="Genomic_DNA"/>
</dbReference>
<feature type="transmembrane region" description="Helical" evidence="1">
    <location>
        <begin position="162"/>
        <end position="180"/>
    </location>
</feature>
<accession>A0A1G5JXA6</accession>
<proteinExistence type="predicted"/>
<sequence>MQIPKDHGGVYAETNLENLFPEPFNAVTSLFFLGVAIWWTLQIKGRWREFPFLTYALALLYVGGIGGSLYHGLRIWPVFLIMDWLPIMLLCLSAGLWFLAKLTRWYFAVLIVLGYFALQQFLRMHFADDIQRFINTNYALLGAIVLLPVLGFLIATRFKHAFWVGLALFAFVLALFFRVADKWELLPMGTHFLWHVFGAVAAFSMLQFVYLTEQKPKLAVG</sequence>
<feature type="transmembrane region" description="Helical" evidence="1">
    <location>
        <begin position="138"/>
        <end position="155"/>
    </location>
</feature>
<keyword evidence="1" id="KW-0472">Membrane</keyword>
<feature type="transmembrane region" description="Helical" evidence="1">
    <location>
        <begin position="53"/>
        <end position="73"/>
    </location>
</feature>